<keyword evidence="8" id="KW-1185">Reference proteome</keyword>
<feature type="binding site" evidence="6">
    <location>
        <begin position="30"/>
        <end position="37"/>
    </location>
    <ligand>
        <name>ATP</name>
        <dbReference type="ChEBI" id="CHEBI:30616"/>
    </ligand>
</feature>
<dbReference type="HAMAP" id="MF_00365">
    <property type="entry name" value="RecF"/>
    <property type="match status" value="1"/>
</dbReference>
<protein>
    <recommendedName>
        <fullName evidence="6">DNA replication and repair protein RecF</fullName>
    </recommendedName>
</protein>
<keyword evidence="5 6" id="KW-0238">DNA-binding</keyword>
<evidence type="ECO:0000256" key="3">
    <source>
        <dbReference type="ARBA" id="ARBA00022741"/>
    </source>
</evidence>
<name>A0A1D8AZ33_9BACT</name>
<dbReference type="AlphaFoldDB" id="A0A1D8AZ33"/>
<dbReference type="InterPro" id="IPR027417">
    <property type="entry name" value="P-loop_NTPase"/>
</dbReference>
<dbReference type="KEGG" id="obg:Verru16b_03259"/>
<sequence>MRFQKVTLQGFRNLPLCEVELAGRRTFLCGANAQGKTNFLEALGYVTALRSFRGAETRALIGHGQAQAGLAFGLEHETLGASRIMITLKPAAREVMWEQGRVTRLGDFIGRFPTVAFWSQDNQFLRGAPALRRRWLDLTLAAMDPVYLQALQSYTRAVAERNMLLKQGRGDAGTLEAFEHELGVHAAVLVAGRRAGVEAISALFHAAHQRLVPEAETAGLVYAPDTTAATASEFAALQAKNRPRDQLLKSTERGPHRDDIELLLNGRPARQFASEGQQRCLVIALRLAQAAYFKAKGGVTPVLLCDDVLGELDPSRRERFWASLEHDPQVIATGTSLPADADGWQVLQVENGRVLS</sequence>
<dbReference type="PATRIC" id="fig|1838286.3.peg.3298"/>
<dbReference type="Gene3D" id="3.40.50.300">
    <property type="entry name" value="P-loop containing nucleotide triphosphate hydrolases"/>
    <property type="match status" value="1"/>
</dbReference>
<keyword evidence="3 6" id="KW-0547">Nucleotide-binding</keyword>
<reference evidence="7 8" key="1">
    <citation type="submission" date="2016-06" db="EMBL/GenBank/DDBJ databases">
        <title>Three novel species with peptidoglycan cell walls form the new genus Lacunisphaera gen. nov. in the family Opitutaceae of the verrucomicrobial subdivision 4.</title>
        <authorList>
            <person name="Rast P."/>
            <person name="Gloeckner I."/>
            <person name="Jogler M."/>
            <person name="Boedeker C."/>
            <person name="Jeske O."/>
            <person name="Wiegand S."/>
            <person name="Reinhardt R."/>
            <person name="Schumann P."/>
            <person name="Rohde M."/>
            <person name="Spring S."/>
            <person name="Gloeckner F.O."/>
            <person name="Jogler C."/>
        </authorList>
    </citation>
    <scope>NUCLEOTIDE SEQUENCE [LARGE SCALE GENOMIC DNA]</scope>
    <source>
        <strain evidence="7 8">IG16b</strain>
    </source>
</reference>
<evidence type="ECO:0000256" key="6">
    <source>
        <dbReference type="HAMAP-Rule" id="MF_00365"/>
    </source>
</evidence>
<evidence type="ECO:0000313" key="7">
    <source>
        <dbReference type="EMBL" id="AOS46162.1"/>
    </source>
</evidence>
<dbReference type="SUPFAM" id="SSF52540">
    <property type="entry name" value="P-loop containing nucleoside triphosphate hydrolases"/>
    <property type="match status" value="1"/>
</dbReference>
<dbReference type="EMBL" id="CP016094">
    <property type="protein sequence ID" value="AOS46162.1"/>
    <property type="molecule type" value="Genomic_DNA"/>
</dbReference>
<evidence type="ECO:0000256" key="4">
    <source>
        <dbReference type="ARBA" id="ARBA00022840"/>
    </source>
</evidence>
<evidence type="ECO:0000256" key="5">
    <source>
        <dbReference type="ARBA" id="ARBA00023125"/>
    </source>
</evidence>
<dbReference type="GO" id="GO:0006260">
    <property type="term" value="P:DNA replication"/>
    <property type="evidence" value="ECO:0007669"/>
    <property type="project" value="UniProtKB-UniRule"/>
</dbReference>
<dbReference type="GO" id="GO:0006302">
    <property type="term" value="P:double-strand break repair"/>
    <property type="evidence" value="ECO:0007669"/>
    <property type="project" value="TreeGrafter"/>
</dbReference>
<dbReference type="GO" id="GO:0009432">
    <property type="term" value="P:SOS response"/>
    <property type="evidence" value="ECO:0007669"/>
    <property type="project" value="UniProtKB-UniRule"/>
</dbReference>
<keyword evidence="1 6" id="KW-0963">Cytoplasm</keyword>
<gene>
    <name evidence="6 7" type="primary">recF</name>
    <name evidence="7" type="ORF">Verru16b_03259</name>
</gene>
<keyword evidence="6" id="KW-0227">DNA damage</keyword>
<dbReference type="GO" id="GO:0005737">
    <property type="term" value="C:cytoplasm"/>
    <property type="evidence" value="ECO:0007669"/>
    <property type="project" value="UniProtKB-SubCell"/>
</dbReference>
<keyword evidence="2 6" id="KW-0235">DNA replication</keyword>
<dbReference type="STRING" id="1838286.Verru16b_03259"/>
<dbReference type="Proteomes" id="UP000095228">
    <property type="component" value="Chromosome"/>
</dbReference>
<dbReference type="GO" id="GO:0005524">
    <property type="term" value="F:ATP binding"/>
    <property type="evidence" value="ECO:0007669"/>
    <property type="project" value="UniProtKB-UniRule"/>
</dbReference>
<dbReference type="InterPro" id="IPR001238">
    <property type="entry name" value="DNA-binding_RecF"/>
</dbReference>
<keyword evidence="6" id="KW-0742">SOS response</keyword>
<dbReference type="Gene3D" id="1.20.1050.90">
    <property type="entry name" value="RecF/RecN/SMC, N-terminal domain"/>
    <property type="match status" value="1"/>
</dbReference>
<proteinExistence type="inferred from homology"/>
<comment type="function">
    <text evidence="6">The RecF protein is involved in DNA metabolism; it is required for DNA replication and normal SOS inducibility. RecF binds preferentially to single-stranded, linear DNA. It also seems to bind ATP.</text>
</comment>
<accession>A0A1D8AZ33</accession>
<keyword evidence="6" id="KW-0234">DNA repair</keyword>
<dbReference type="PANTHER" id="PTHR32182">
    <property type="entry name" value="DNA REPLICATION AND REPAIR PROTEIN RECF"/>
    <property type="match status" value="1"/>
</dbReference>
<keyword evidence="4 6" id="KW-0067">ATP-binding</keyword>
<comment type="similarity">
    <text evidence="6">Belongs to the RecF family.</text>
</comment>
<dbReference type="InterPro" id="IPR018078">
    <property type="entry name" value="DNA-binding_RecF_CS"/>
</dbReference>
<dbReference type="GO" id="GO:0003697">
    <property type="term" value="F:single-stranded DNA binding"/>
    <property type="evidence" value="ECO:0007669"/>
    <property type="project" value="UniProtKB-UniRule"/>
</dbReference>
<dbReference type="PANTHER" id="PTHR32182:SF0">
    <property type="entry name" value="DNA REPLICATION AND REPAIR PROTEIN RECF"/>
    <property type="match status" value="1"/>
</dbReference>
<comment type="subcellular location">
    <subcellularLocation>
        <location evidence="6">Cytoplasm</location>
    </subcellularLocation>
</comment>
<evidence type="ECO:0000256" key="1">
    <source>
        <dbReference type="ARBA" id="ARBA00022490"/>
    </source>
</evidence>
<evidence type="ECO:0000256" key="2">
    <source>
        <dbReference type="ARBA" id="ARBA00022705"/>
    </source>
</evidence>
<organism evidence="7 8">
    <name type="scientific">Lacunisphaera limnophila</name>
    <dbReference type="NCBI Taxonomy" id="1838286"/>
    <lineage>
        <taxon>Bacteria</taxon>
        <taxon>Pseudomonadati</taxon>
        <taxon>Verrucomicrobiota</taxon>
        <taxon>Opitutia</taxon>
        <taxon>Opitutales</taxon>
        <taxon>Opitutaceae</taxon>
        <taxon>Lacunisphaera</taxon>
    </lineage>
</organism>
<dbReference type="PROSITE" id="PS00617">
    <property type="entry name" value="RECF_1"/>
    <property type="match status" value="1"/>
</dbReference>
<dbReference type="GO" id="GO:0000731">
    <property type="term" value="P:DNA synthesis involved in DNA repair"/>
    <property type="evidence" value="ECO:0007669"/>
    <property type="project" value="TreeGrafter"/>
</dbReference>
<evidence type="ECO:0000313" key="8">
    <source>
        <dbReference type="Proteomes" id="UP000095228"/>
    </source>
</evidence>
<dbReference type="RefSeq" id="WP_069963786.1">
    <property type="nucleotide sequence ID" value="NZ_CP016094.1"/>
</dbReference>
<dbReference type="InterPro" id="IPR042174">
    <property type="entry name" value="RecF_2"/>
</dbReference>
<dbReference type="OrthoDB" id="9803889at2"/>
<dbReference type="NCBIfam" id="TIGR00611">
    <property type="entry name" value="recf"/>
    <property type="match status" value="1"/>
</dbReference>